<dbReference type="EMBL" id="JBHRSP010000032">
    <property type="protein sequence ID" value="MFC3075061.1"/>
    <property type="molecule type" value="Genomic_DNA"/>
</dbReference>
<evidence type="ECO:0000313" key="2">
    <source>
        <dbReference type="Proteomes" id="UP001595377"/>
    </source>
</evidence>
<proteinExistence type="predicted"/>
<name>A0ABV7DJD1_9HYPH</name>
<protein>
    <submittedName>
        <fullName evidence="1">Uncharacterized protein</fullName>
    </submittedName>
</protein>
<comment type="caution">
    <text evidence="1">The sequence shown here is derived from an EMBL/GenBank/DDBJ whole genome shotgun (WGS) entry which is preliminary data.</text>
</comment>
<evidence type="ECO:0000313" key="1">
    <source>
        <dbReference type="EMBL" id="MFC3075061.1"/>
    </source>
</evidence>
<reference evidence="2" key="1">
    <citation type="journal article" date="2019" name="Int. J. Syst. Evol. Microbiol.">
        <title>The Global Catalogue of Microorganisms (GCM) 10K type strain sequencing project: providing services to taxonomists for standard genome sequencing and annotation.</title>
        <authorList>
            <consortium name="The Broad Institute Genomics Platform"/>
            <consortium name="The Broad Institute Genome Sequencing Center for Infectious Disease"/>
            <person name="Wu L."/>
            <person name="Ma J."/>
        </authorList>
    </citation>
    <scope>NUCLEOTIDE SEQUENCE [LARGE SCALE GENOMIC DNA]</scope>
    <source>
        <strain evidence="2">KCTC 52677</strain>
    </source>
</reference>
<accession>A0ABV7DJD1</accession>
<keyword evidence="2" id="KW-1185">Reference proteome</keyword>
<organism evidence="1 2">
    <name type="scientific">Shinella pollutisoli</name>
    <dbReference type="NCBI Taxonomy" id="2250594"/>
    <lineage>
        <taxon>Bacteria</taxon>
        <taxon>Pseudomonadati</taxon>
        <taxon>Pseudomonadota</taxon>
        <taxon>Alphaproteobacteria</taxon>
        <taxon>Hyphomicrobiales</taxon>
        <taxon>Rhizobiaceae</taxon>
        <taxon>Shinella</taxon>
    </lineage>
</organism>
<dbReference type="RefSeq" id="WP_257315504.1">
    <property type="nucleotide sequence ID" value="NZ_JANFDG010000012.1"/>
</dbReference>
<sequence length="60" mass="7014">MQHSNPKLSSSTLEVFDVVAVCRSQKIDERDVRKLVRVVGRFATRLEIQMNLTKRPARFR</sequence>
<gene>
    <name evidence="1" type="ORF">ACFOHH_18275</name>
</gene>
<dbReference type="Proteomes" id="UP001595377">
    <property type="component" value="Unassembled WGS sequence"/>
</dbReference>